<dbReference type="PROSITE" id="PS01186">
    <property type="entry name" value="EGF_2"/>
    <property type="match status" value="2"/>
</dbReference>
<keyword evidence="8" id="KW-0808">Transferase</keyword>
<sequence>MAVAFVRGVWFVFAISSIHYASSSQEQCRAMEFTPVRTFDGKRLMNHLILATEVTDREFCGARCFLEENCASYNLMTGSEAENHICELNNATHEGHESDLVNYSGSIYRAAQDACANDPCNRRGTCQVGFTQKDYRCVCSLGFTGQDCLSDIDECSEGTHSCDINADCSNTDGSYECICNPGFHGDGRNCEDIDECATNTHSCSADHLCNNTDGSFSCTSFTCKEIYDRNPQSENKAYDLVAGPEKIPIYCIMRATGMGPCGGGGWTLVMKMNGTEQTFHYDASIWTNKVAFNLEGGETGLDGQETKLPTYWNTSFSKICVGMKVPGEVDTRFIVILQTAESLYSLIADGQYRPTTSGKDAWKSLVSPPGRLQANCNKEGFNTSGDNTGSAGRARARLGILGNGEDDCYTCDSRIGFGTGGALDDSITCGNAHGYNLKVKTMGYIFVQ</sequence>
<dbReference type="PROSITE" id="PS00010">
    <property type="entry name" value="ASX_HYDROXYL"/>
    <property type="match status" value="1"/>
</dbReference>
<keyword evidence="1 5" id="KW-0245">EGF-like domain</keyword>
<evidence type="ECO:0000256" key="2">
    <source>
        <dbReference type="ARBA" id="ARBA00022729"/>
    </source>
</evidence>
<organism evidence="8 9">
    <name type="scientific">Stylophora pistillata</name>
    <name type="common">Smooth cauliflower coral</name>
    <dbReference type="NCBI Taxonomy" id="50429"/>
    <lineage>
        <taxon>Eukaryota</taxon>
        <taxon>Metazoa</taxon>
        <taxon>Cnidaria</taxon>
        <taxon>Anthozoa</taxon>
        <taxon>Hexacorallia</taxon>
        <taxon>Scleractinia</taxon>
        <taxon>Astrocoeniina</taxon>
        <taxon>Pocilloporidae</taxon>
        <taxon>Stylophora</taxon>
    </lineage>
</organism>
<evidence type="ECO:0000259" key="7">
    <source>
        <dbReference type="PROSITE" id="PS50026"/>
    </source>
</evidence>
<dbReference type="InterPro" id="IPR001881">
    <property type="entry name" value="EGF-like_Ca-bd_dom"/>
</dbReference>
<evidence type="ECO:0000256" key="1">
    <source>
        <dbReference type="ARBA" id="ARBA00022536"/>
    </source>
</evidence>
<dbReference type="CDD" id="cd00054">
    <property type="entry name" value="EGF_CA"/>
    <property type="match status" value="2"/>
</dbReference>
<dbReference type="InterPro" id="IPR052235">
    <property type="entry name" value="Nephronectin_domain"/>
</dbReference>
<protein>
    <submittedName>
        <fullName evidence="8">Protein kinase C-binding protein NELL2</fullName>
    </submittedName>
</protein>
<feature type="disulfide bond" evidence="5">
    <location>
        <begin position="120"/>
        <end position="137"/>
    </location>
</feature>
<dbReference type="InterPro" id="IPR000742">
    <property type="entry name" value="EGF"/>
</dbReference>
<dbReference type="InterPro" id="IPR049883">
    <property type="entry name" value="NOTCH1_EGF-like"/>
</dbReference>
<keyword evidence="9" id="KW-1185">Reference proteome</keyword>
<dbReference type="SMART" id="SM00179">
    <property type="entry name" value="EGF_CA"/>
    <property type="match status" value="2"/>
</dbReference>
<keyword evidence="4 5" id="KW-1015">Disulfide bond</keyword>
<dbReference type="Gene3D" id="2.10.25.10">
    <property type="entry name" value="Laminin"/>
    <property type="match status" value="3"/>
</dbReference>
<keyword evidence="2 6" id="KW-0732">Signal</keyword>
<keyword evidence="3" id="KW-0677">Repeat</keyword>
<gene>
    <name evidence="8" type="primary">nell2</name>
    <name evidence="8" type="ORF">AWC38_SpisGene7044</name>
</gene>
<feature type="signal peptide" evidence="6">
    <location>
        <begin position="1"/>
        <end position="23"/>
    </location>
</feature>
<proteinExistence type="predicted"/>
<dbReference type="Pfam" id="PF07645">
    <property type="entry name" value="EGF_CA"/>
    <property type="match status" value="1"/>
</dbReference>
<dbReference type="PANTHER" id="PTHR24050">
    <property type="entry name" value="PA14 DOMAIN-CONTAINING PROTEIN"/>
    <property type="match status" value="1"/>
</dbReference>
<evidence type="ECO:0000256" key="6">
    <source>
        <dbReference type="SAM" id="SignalP"/>
    </source>
</evidence>
<dbReference type="Proteomes" id="UP000225706">
    <property type="component" value="Unassembled WGS sequence"/>
</dbReference>
<evidence type="ECO:0000256" key="4">
    <source>
        <dbReference type="ARBA" id="ARBA00023157"/>
    </source>
</evidence>
<name>A0A2B4SHD4_STYPI</name>
<evidence type="ECO:0000313" key="8">
    <source>
        <dbReference type="EMBL" id="PFX28260.1"/>
    </source>
</evidence>
<dbReference type="InterPro" id="IPR024731">
    <property type="entry name" value="NELL2-like_EGF"/>
</dbReference>
<dbReference type="AlphaFoldDB" id="A0A2B4SHD4"/>
<accession>A0A2B4SHD4</accession>
<dbReference type="OrthoDB" id="155976at2759"/>
<feature type="domain" description="EGF-like" evidence="7">
    <location>
        <begin position="151"/>
        <end position="191"/>
    </location>
</feature>
<dbReference type="InterPro" id="IPR018097">
    <property type="entry name" value="EGF_Ca-bd_CS"/>
</dbReference>
<keyword evidence="8" id="KW-0418">Kinase</keyword>
<feature type="chain" id="PRO_5012925311" evidence="6">
    <location>
        <begin position="24"/>
        <end position="448"/>
    </location>
</feature>
<dbReference type="PROSITE" id="PS50026">
    <property type="entry name" value="EGF_3"/>
    <property type="match status" value="2"/>
</dbReference>
<dbReference type="STRING" id="50429.A0A2B4SHD4"/>
<dbReference type="PROSITE" id="PS00022">
    <property type="entry name" value="EGF_1"/>
    <property type="match status" value="1"/>
</dbReference>
<dbReference type="PROSITE" id="PS01187">
    <property type="entry name" value="EGF_CA"/>
    <property type="match status" value="2"/>
</dbReference>
<reference evidence="9" key="1">
    <citation type="journal article" date="2017" name="bioRxiv">
        <title>Comparative analysis of the genomes of Stylophora pistillata and Acropora digitifera provides evidence for extensive differences between species of corals.</title>
        <authorList>
            <person name="Voolstra C.R."/>
            <person name="Li Y."/>
            <person name="Liew Y.J."/>
            <person name="Baumgarten S."/>
            <person name="Zoccola D."/>
            <person name="Flot J.-F."/>
            <person name="Tambutte S."/>
            <person name="Allemand D."/>
            <person name="Aranda M."/>
        </authorList>
    </citation>
    <scope>NUCLEOTIDE SEQUENCE [LARGE SCALE GENOMIC DNA]</scope>
</reference>
<dbReference type="SUPFAM" id="SSF57196">
    <property type="entry name" value="EGF/Laminin"/>
    <property type="match status" value="2"/>
</dbReference>
<feature type="disulfide bond" evidence="5">
    <location>
        <begin position="139"/>
        <end position="148"/>
    </location>
</feature>
<dbReference type="EMBL" id="LSMT01000087">
    <property type="protein sequence ID" value="PFX28260.1"/>
    <property type="molecule type" value="Genomic_DNA"/>
</dbReference>
<comment type="caution">
    <text evidence="5">Lacks conserved residue(s) required for the propagation of feature annotation.</text>
</comment>
<dbReference type="Pfam" id="PF12947">
    <property type="entry name" value="EGF_3"/>
    <property type="match status" value="1"/>
</dbReference>
<dbReference type="SMART" id="SM00181">
    <property type="entry name" value="EGF"/>
    <property type="match status" value="3"/>
</dbReference>
<dbReference type="GO" id="GO:0005509">
    <property type="term" value="F:calcium ion binding"/>
    <property type="evidence" value="ECO:0007669"/>
    <property type="project" value="InterPro"/>
</dbReference>
<evidence type="ECO:0000313" key="9">
    <source>
        <dbReference type="Proteomes" id="UP000225706"/>
    </source>
</evidence>
<feature type="domain" description="EGF-like" evidence="7">
    <location>
        <begin position="111"/>
        <end position="149"/>
    </location>
</feature>
<evidence type="ECO:0000256" key="3">
    <source>
        <dbReference type="ARBA" id="ARBA00022737"/>
    </source>
</evidence>
<dbReference type="PANTHER" id="PTHR24050:SF28">
    <property type="entry name" value="UROMODULIN-LIKE"/>
    <property type="match status" value="1"/>
</dbReference>
<evidence type="ECO:0000256" key="5">
    <source>
        <dbReference type="PROSITE-ProRule" id="PRU00076"/>
    </source>
</evidence>
<dbReference type="FunFam" id="2.10.25.10:FF:000038">
    <property type="entry name" value="Fibrillin 2"/>
    <property type="match status" value="1"/>
</dbReference>
<comment type="caution">
    <text evidence="8">The sequence shown here is derived from an EMBL/GenBank/DDBJ whole genome shotgun (WGS) entry which is preliminary data.</text>
</comment>
<dbReference type="InterPro" id="IPR000152">
    <property type="entry name" value="EGF-type_Asp/Asn_hydroxyl_site"/>
</dbReference>
<dbReference type="GO" id="GO:0016301">
    <property type="term" value="F:kinase activity"/>
    <property type="evidence" value="ECO:0007669"/>
    <property type="project" value="UniProtKB-KW"/>
</dbReference>